<dbReference type="InterPro" id="IPR007315">
    <property type="entry name" value="PIG-V/Gpi18"/>
</dbReference>
<dbReference type="AlphaFoldDB" id="C4Z315"/>
<dbReference type="GO" id="GO:0031501">
    <property type="term" value="C:mannosyltransferase complex"/>
    <property type="evidence" value="ECO:0007669"/>
    <property type="project" value="TreeGrafter"/>
</dbReference>
<evidence type="ECO:0000256" key="5">
    <source>
        <dbReference type="ARBA" id="ARBA00022679"/>
    </source>
</evidence>
<feature type="transmembrane region" description="Helical" evidence="10">
    <location>
        <begin position="176"/>
        <end position="204"/>
    </location>
</feature>
<evidence type="ECO:0000256" key="6">
    <source>
        <dbReference type="ARBA" id="ARBA00022692"/>
    </source>
</evidence>
<keyword evidence="9 10" id="KW-0472">Membrane</keyword>
<evidence type="ECO:0000256" key="7">
    <source>
        <dbReference type="ARBA" id="ARBA00022824"/>
    </source>
</evidence>
<evidence type="ECO:0000256" key="2">
    <source>
        <dbReference type="ARBA" id="ARBA00004687"/>
    </source>
</evidence>
<dbReference type="GO" id="GO:0016020">
    <property type="term" value="C:membrane"/>
    <property type="evidence" value="ECO:0007669"/>
    <property type="project" value="GOC"/>
</dbReference>
<organism evidence="11 12">
    <name type="scientific">Lachnospira eligens (strain ATCC 27750 / DSM 3376 / VPI C15-48 / C15-B4)</name>
    <name type="common">Eubacterium eligens</name>
    <dbReference type="NCBI Taxonomy" id="515620"/>
    <lineage>
        <taxon>Bacteria</taxon>
        <taxon>Bacillati</taxon>
        <taxon>Bacillota</taxon>
        <taxon>Clostridia</taxon>
        <taxon>Lachnospirales</taxon>
        <taxon>Lachnospiraceae</taxon>
        <taxon>Lachnospira</taxon>
    </lineage>
</organism>
<evidence type="ECO:0000256" key="8">
    <source>
        <dbReference type="ARBA" id="ARBA00022989"/>
    </source>
</evidence>
<feature type="transmembrane region" description="Helical" evidence="10">
    <location>
        <begin position="313"/>
        <end position="344"/>
    </location>
</feature>
<dbReference type="KEGG" id="eel:EUBELI_01614"/>
<dbReference type="STRING" id="515620.EUBELI_01614"/>
<sequence>MSRLKDNDNFKLLLKILIIFAISRLIMLVMVPVYNGIMGTNRSFIFLMNEWDAKKYAYIINNGYTYPTDTDPQANWAFFPLYVIACMIFKTITGGLINTYVIGMIVSNVCSIIAAFFAVKGLKKQTDIKDGYEFLMPVLMFMAPYTFYGASVYTEAMFIMFIVLFFYFLSEKKYVLAGVMAACSSATRIVGCILVFALVVQLYIDIEGDKISLGRIKDFVVTMFKNPGKIFAVLICPFGAFSYMTFLNFFCGDAWAYKNVQIAWRDDEYFPVVGVLWKSCTGQIEPRYTYMGWFCVAILILYGYMFFRKYYAMAVFGIISLLVPLTSHVMSTCRFTFGTYVVFVGMYDILSRFNKVVRWVITGILVIIEIYLLFLWYNSDCWLM</sequence>
<evidence type="ECO:0008006" key="13">
    <source>
        <dbReference type="Google" id="ProtNLM"/>
    </source>
</evidence>
<dbReference type="GO" id="GO:0006506">
    <property type="term" value="P:GPI anchor biosynthetic process"/>
    <property type="evidence" value="ECO:0007669"/>
    <property type="project" value="UniProtKB-KW"/>
</dbReference>
<dbReference type="PANTHER" id="PTHR12468">
    <property type="entry name" value="GPI MANNOSYLTRANSFERASE 2"/>
    <property type="match status" value="1"/>
</dbReference>
<reference evidence="11 12" key="1">
    <citation type="journal article" date="2009" name="Proc. Natl. Acad. Sci. U.S.A.">
        <title>Characterizing a model human gut microbiota composed of members of its two dominant bacterial phyla.</title>
        <authorList>
            <person name="Mahowald M.A."/>
            <person name="Rey F.E."/>
            <person name="Seedorf H."/>
            <person name="Turnbaugh P.J."/>
            <person name="Fulton R.S."/>
            <person name="Wollam A."/>
            <person name="Shah N."/>
            <person name="Wang C."/>
            <person name="Magrini V."/>
            <person name="Wilson R.K."/>
            <person name="Cantarel B.L."/>
            <person name="Coutinho P.M."/>
            <person name="Henrissat B."/>
            <person name="Crock L.W."/>
            <person name="Russell A."/>
            <person name="Verberkmoes N.C."/>
            <person name="Hettich R.L."/>
            <person name="Gordon J.I."/>
        </authorList>
    </citation>
    <scope>NUCLEOTIDE SEQUENCE [LARGE SCALE GENOMIC DNA]</scope>
    <source>
        <strain evidence="12">ATCC 27750 / DSM 3376 / VPI C15-48 / C15-B4</strain>
    </source>
</reference>
<dbReference type="RefSeq" id="WP_012739840.1">
    <property type="nucleotide sequence ID" value="NC_012778.1"/>
</dbReference>
<evidence type="ECO:0000256" key="1">
    <source>
        <dbReference type="ARBA" id="ARBA00004477"/>
    </source>
</evidence>
<evidence type="ECO:0000256" key="9">
    <source>
        <dbReference type="ARBA" id="ARBA00023136"/>
    </source>
</evidence>
<keyword evidence="3" id="KW-0337">GPI-anchor biosynthesis</keyword>
<gene>
    <name evidence="11" type="ordered locus">EUBELI_01614</name>
</gene>
<comment type="subcellular location">
    <subcellularLocation>
        <location evidence="1">Endoplasmic reticulum membrane</location>
        <topology evidence="1">Multi-pass membrane protein</topology>
    </subcellularLocation>
</comment>
<feature type="transmembrane region" description="Helical" evidence="10">
    <location>
        <begin position="74"/>
        <end position="92"/>
    </location>
</feature>
<dbReference type="Proteomes" id="UP000001476">
    <property type="component" value="Chromosome"/>
</dbReference>
<keyword evidence="4" id="KW-0328">Glycosyltransferase</keyword>
<evidence type="ECO:0000256" key="3">
    <source>
        <dbReference type="ARBA" id="ARBA00022502"/>
    </source>
</evidence>
<feature type="transmembrane region" description="Helical" evidence="10">
    <location>
        <begin position="99"/>
        <end position="119"/>
    </location>
</feature>
<protein>
    <recommendedName>
        <fullName evidence="13">Glycosyltransferase RgtA/B/C/D-like domain-containing protein</fullName>
    </recommendedName>
</protein>
<feature type="transmembrane region" description="Helical" evidence="10">
    <location>
        <begin position="12"/>
        <end position="34"/>
    </location>
</feature>
<comment type="pathway">
    <text evidence="2">Glycolipid biosynthesis; glycosylphosphatidylinositol-anchor biosynthesis.</text>
</comment>
<proteinExistence type="predicted"/>
<dbReference type="HOGENOM" id="CLU_036370_3_0_9"/>
<evidence type="ECO:0000313" key="12">
    <source>
        <dbReference type="Proteomes" id="UP000001476"/>
    </source>
</evidence>
<evidence type="ECO:0000256" key="10">
    <source>
        <dbReference type="SAM" id="Phobius"/>
    </source>
</evidence>
<feature type="transmembrane region" description="Helical" evidence="10">
    <location>
        <begin position="356"/>
        <end position="377"/>
    </location>
</feature>
<dbReference type="GO" id="GO:0000009">
    <property type="term" value="F:alpha-1,6-mannosyltransferase activity"/>
    <property type="evidence" value="ECO:0007669"/>
    <property type="project" value="InterPro"/>
</dbReference>
<keyword evidence="12" id="KW-1185">Reference proteome</keyword>
<keyword evidence="8 10" id="KW-1133">Transmembrane helix</keyword>
<dbReference type="GeneID" id="41356285"/>
<keyword evidence="7" id="KW-0256">Endoplasmic reticulum</keyword>
<keyword evidence="5" id="KW-0808">Transferase</keyword>
<accession>C4Z315</accession>
<evidence type="ECO:0000256" key="4">
    <source>
        <dbReference type="ARBA" id="ARBA00022676"/>
    </source>
</evidence>
<feature type="transmembrane region" description="Helical" evidence="10">
    <location>
        <begin position="145"/>
        <end position="169"/>
    </location>
</feature>
<dbReference type="GO" id="GO:0004376">
    <property type="term" value="F:GPI mannosyltransferase activity"/>
    <property type="evidence" value="ECO:0007669"/>
    <property type="project" value="InterPro"/>
</dbReference>
<dbReference type="PANTHER" id="PTHR12468:SF2">
    <property type="entry name" value="GPI MANNOSYLTRANSFERASE 2"/>
    <property type="match status" value="1"/>
</dbReference>
<feature type="transmembrane region" description="Helical" evidence="10">
    <location>
        <begin position="230"/>
        <end position="251"/>
    </location>
</feature>
<keyword evidence="6 10" id="KW-0812">Transmembrane</keyword>
<dbReference type="eggNOG" id="COG5542">
    <property type="taxonomic scope" value="Bacteria"/>
</dbReference>
<evidence type="ECO:0000313" key="11">
    <source>
        <dbReference type="EMBL" id="ACR72605.1"/>
    </source>
</evidence>
<feature type="transmembrane region" description="Helical" evidence="10">
    <location>
        <begin position="288"/>
        <end position="307"/>
    </location>
</feature>
<dbReference type="EMBL" id="CP001104">
    <property type="protein sequence ID" value="ACR72605.1"/>
    <property type="molecule type" value="Genomic_DNA"/>
</dbReference>
<name>C4Z315_LACE2</name>